<feature type="transmembrane region" description="Helical" evidence="2">
    <location>
        <begin position="69"/>
        <end position="91"/>
    </location>
</feature>
<dbReference type="EMBL" id="CP107246">
    <property type="protein sequence ID" value="WIM06942.1"/>
    <property type="molecule type" value="Genomic_DNA"/>
</dbReference>
<name>A0AA49IXU6_9PROT</name>
<evidence type="ECO:0000256" key="1">
    <source>
        <dbReference type="SAM" id="MobiDB-lite"/>
    </source>
</evidence>
<protein>
    <submittedName>
        <fullName evidence="3">Uncharacterized protein</fullName>
    </submittedName>
</protein>
<feature type="transmembrane region" description="Helical" evidence="2">
    <location>
        <begin position="103"/>
        <end position="121"/>
    </location>
</feature>
<feature type="compositionally biased region" description="Basic and acidic residues" evidence="1">
    <location>
        <begin position="229"/>
        <end position="249"/>
    </location>
</feature>
<feature type="transmembrane region" description="Helical" evidence="2">
    <location>
        <begin position="20"/>
        <end position="38"/>
    </location>
</feature>
<keyword evidence="2" id="KW-0472">Membrane</keyword>
<gene>
    <name evidence="3" type="ORF">OHM77_06660</name>
</gene>
<keyword evidence="2" id="KW-0812">Transmembrane</keyword>
<dbReference type="AlphaFoldDB" id="A0AA49IXU6"/>
<accession>A0AA49IXU6</accession>
<proteinExistence type="predicted"/>
<evidence type="ECO:0000313" key="3">
    <source>
        <dbReference type="EMBL" id="WIM06942.1"/>
    </source>
</evidence>
<dbReference type="KEGG" id="npv:OHM77_06660"/>
<keyword evidence="2" id="KW-1133">Transmembrane helix</keyword>
<feature type="region of interest" description="Disordered" evidence="1">
    <location>
        <begin position="221"/>
        <end position="258"/>
    </location>
</feature>
<reference evidence="3" key="1">
    <citation type="journal article" date="2023" name="Nat. Microbiol.">
        <title>Enrichment and characterization of a nitric oxide-reducing microbial community in a continuous bioreactor.</title>
        <authorList>
            <person name="Garrido-Amador P."/>
            <person name="Stortenbeker N."/>
            <person name="Wessels H.J.C.T."/>
            <person name="Speth D.R."/>
            <person name="Garcia-Heredia I."/>
            <person name="Kartal B."/>
        </authorList>
    </citation>
    <scope>NUCLEOTIDE SEQUENCE</scope>
    <source>
        <strain evidence="3">MAG1</strain>
    </source>
</reference>
<organism evidence="3">
    <name type="scientific">Candidatus Nitricoxidivorans perseverans</name>
    <dbReference type="NCBI Taxonomy" id="2975601"/>
    <lineage>
        <taxon>Bacteria</taxon>
        <taxon>Pseudomonadati</taxon>
        <taxon>Pseudomonadota</taxon>
        <taxon>Betaproteobacteria</taxon>
        <taxon>Nitrosomonadales</taxon>
        <taxon>Sterolibacteriaceae</taxon>
        <taxon>Candidatus Nitricoxidivorans</taxon>
    </lineage>
</organism>
<feature type="transmembrane region" description="Helical" evidence="2">
    <location>
        <begin position="158"/>
        <end position="177"/>
    </location>
</feature>
<evidence type="ECO:0000256" key="2">
    <source>
        <dbReference type="SAM" id="Phobius"/>
    </source>
</evidence>
<sequence>MSSLTGQIGRTMMNRYQKAIAVVAATNIFVMLLFPPFLDNPMARGMLRSFDGFRFFFLAPAALPIHTELLAIEIIFVMTNALAAWLALNRWPGAGRAPTEAGAARGIVLFGIANGALIALFPPFEPYPSMVQTLPAGGFDGFYFAFGDKMRRDLCLPMLYLEAIMVAANLLAIWLMFGTARRKLSADDERLLDIVHRLPPQNLEALANTLRHEIESSEHALPDRIGQLGRHDDRRRREAPDFTGLERRGRTDRRKPAS</sequence>
<dbReference type="Proteomes" id="UP001234916">
    <property type="component" value="Chromosome"/>
</dbReference>